<feature type="region of interest" description="Disordered" evidence="1">
    <location>
        <begin position="1"/>
        <end position="23"/>
    </location>
</feature>
<proteinExistence type="predicted"/>
<evidence type="ECO:0000313" key="3">
    <source>
        <dbReference type="Proteomes" id="UP000245060"/>
    </source>
</evidence>
<name>A0ABQ0NU26_9MYCO</name>
<reference evidence="3" key="1">
    <citation type="submission" date="2018-04" db="EMBL/GenBank/DDBJ databases">
        <title>Draft genome sequence of Mycobacterium montefiorense isolated from Japanese black salamander.</title>
        <authorList>
            <person name="Fukano H."/>
            <person name="Yoshida M."/>
            <person name="Shimizu A."/>
            <person name="Iwao H."/>
            <person name="Kurata O."/>
            <person name="Katayama Y."/>
            <person name="Omatsu T."/>
            <person name="Mizutani T."/>
            <person name="Wada S."/>
            <person name="Hoshino Y."/>
        </authorList>
    </citation>
    <scope>NUCLEOTIDE SEQUENCE [LARGE SCALE GENOMIC DNA]</scope>
    <source>
        <strain evidence="3">BS</strain>
    </source>
</reference>
<dbReference type="EMBL" id="BFCH01000036">
    <property type="protein sequence ID" value="GBG40437.1"/>
    <property type="molecule type" value="Genomic_DNA"/>
</dbReference>
<feature type="compositionally biased region" description="Low complexity" evidence="1">
    <location>
        <begin position="11"/>
        <end position="23"/>
    </location>
</feature>
<organism evidence="2 3">
    <name type="scientific">Mycobacterium montefiorense</name>
    <dbReference type="NCBI Taxonomy" id="154654"/>
    <lineage>
        <taxon>Bacteria</taxon>
        <taxon>Bacillati</taxon>
        <taxon>Actinomycetota</taxon>
        <taxon>Actinomycetes</taxon>
        <taxon>Mycobacteriales</taxon>
        <taxon>Mycobacteriaceae</taxon>
        <taxon>Mycobacterium</taxon>
        <taxon>Mycobacterium simiae complex</taxon>
    </lineage>
</organism>
<accession>A0ABQ0NU26</accession>
<evidence type="ECO:0000313" key="2">
    <source>
        <dbReference type="EMBL" id="GBG40437.1"/>
    </source>
</evidence>
<sequence>MKTPAYAIGRTVAPASQATTPPTAVNATNAKKIGLGRTDACPCESTGRSYRTSSQPSTWR</sequence>
<comment type="caution">
    <text evidence="2">The sequence shown here is derived from an EMBL/GenBank/DDBJ whole genome shotgun (WGS) entry which is preliminary data.</text>
</comment>
<feature type="compositionally biased region" description="Polar residues" evidence="1">
    <location>
        <begin position="46"/>
        <end position="60"/>
    </location>
</feature>
<dbReference type="Proteomes" id="UP000245060">
    <property type="component" value="Unassembled WGS sequence"/>
</dbReference>
<protein>
    <submittedName>
        <fullName evidence="2">Uncharacterized protein</fullName>
    </submittedName>
</protein>
<gene>
    <name evidence="2" type="ORF">MmonteBS_48090</name>
</gene>
<keyword evidence="3" id="KW-1185">Reference proteome</keyword>
<feature type="region of interest" description="Disordered" evidence="1">
    <location>
        <begin position="41"/>
        <end position="60"/>
    </location>
</feature>
<evidence type="ECO:0000256" key="1">
    <source>
        <dbReference type="SAM" id="MobiDB-lite"/>
    </source>
</evidence>